<reference evidence="2" key="1">
    <citation type="submission" date="2018-06" db="EMBL/GenBank/DDBJ databases">
        <title>Genome assembly of Danube salmon.</title>
        <authorList>
            <person name="Macqueen D.J."/>
            <person name="Gundappa M.K."/>
        </authorList>
    </citation>
    <scope>NUCLEOTIDE SEQUENCE [LARGE SCALE GENOMIC DNA]</scope>
</reference>
<dbReference type="Proteomes" id="UP000314982">
    <property type="component" value="Unassembled WGS sequence"/>
</dbReference>
<dbReference type="STRING" id="62062.ENSHHUP00000000183"/>
<dbReference type="Ensembl" id="ENSHHUT00000000184.1">
    <property type="protein sequence ID" value="ENSHHUP00000000183.1"/>
    <property type="gene ID" value="ENSHHUG00000000126.1"/>
</dbReference>
<dbReference type="AlphaFoldDB" id="A0A4W5J7R2"/>
<dbReference type="GeneTree" id="ENSGT01010000227566"/>
<organism evidence="1 2">
    <name type="scientific">Hucho hucho</name>
    <name type="common">huchen</name>
    <dbReference type="NCBI Taxonomy" id="62062"/>
    <lineage>
        <taxon>Eukaryota</taxon>
        <taxon>Metazoa</taxon>
        <taxon>Chordata</taxon>
        <taxon>Craniata</taxon>
        <taxon>Vertebrata</taxon>
        <taxon>Euteleostomi</taxon>
        <taxon>Actinopterygii</taxon>
        <taxon>Neopterygii</taxon>
        <taxon>Teleostei</taxon>
        <taxon>Protacanthopterygii</taxon>
        <taxon>Salmoniformes</taxon>
        <taxon>Salmonidae</taxon>
        <taxon>Salmoninae</taxon>
        <taxon>Hucho</taxon>
    </lineage>
</organism>
<name>A0A4W5J7R2_9TELE</name>
<evidence type="ECO:0000313" key="1">
    <source>
        <dbReference type="Ensembl" id="ENSHHUP00000000183.1"/>
    </source>
</evidence>
<reference evidence="1" key="3">
    <citation type="submission" date="2025-09" db="UniProtKB">
        <authorList>
            <consortium name="Ensembl"/>
        </authorList>
    </citation>
    <scope>IDENTIFICATION</scope>
</reference>
<accession>A0A4W5J7R2</accession>
<proteinExistence type="predicted"/>
<evidence type="ECO:0000313" key="2">
    <source>
        <dbReference type="Proteomes" id="UP000314982"/>
    </source>
</evidence>
<protein>
    <submittedName>
        <fullName evidence="1">Uncharacterized protein</fullName>
    </submittedName>
</protein>
<keyword evidence="2" id="KW-1185">Reference proteome</keyword>
<reference evidence="1" key="2">
    <citation type="submission" date="2025-08" db="UniProtKB">
        <authorList>
            <consortium name="Ensembl"/>
        </authorList>
    </citation>
    <scope>IDENTIFICATION</scope>
</reference>
<sequence length="181" mass="20633">MMWTPKELEVLNLVITQSYGIKRNTKVKFMKKVAFFYMDEEILKRMVTEENAISDAVDMKGFTLVHLMTLPDPSLLPQLNRYSQTGLFGGDEQGYRNIKHISHLLAFPQLMVKVRIVGGEADPISVPRGNYTPENRGQGLAKALVNSMSRRLYSLGFPVLFTNLGFTEDPQYRAAGYQFNY</sequence>